<dbReference type="PANTHER" id="PTHR31885:SF6">
    <property type="entry name" value="GH04784P"/>
    <property type="match status" value="1"/>
</dbReference>
<organism evidence="7 8">
    <name type="scientific">Postechiella marina</name>
    <dbReference type="NCBI Taxonomy" id="943941"/>
    <lineage>
        <taxon>Bacteria</taxon>
        <taxon>Pseudomonadati</taxon>
        <taxon>Bacteroidota</taxon>
        <taxon>Flavobacteriia</taxon>
        <taxon>Flavobacteriales</taxon>
        <taxon>Flavobacteriaceae</taxon>
        <taxon>Postechiella</taxon>
    </lineage>
</organism>
<comment type="subcellular location">
    <subcellularLocation>
        <location evidence="1">Membrane</location>
        <topology evidence="1">Multi-pass membrane protein</topology>
    </subcellularLocation>
</comment>
<evidence type="ECO:0000256" key="6">
    <source>
        <dbReference type="SAM" id="Phobius"/>
    </source>
</evidence>
<feature type="transmembrane region" description="Helical" evidence="6">
    <location>
        <begin position="125"/>
        <end position="145"/>
    </location>
</feature>
<evidence type="ECO:0000256" key="5">
    <source>
        <dbReference type="ARBA" id="ARBA00023136"/>
    </source>
</evidence>
<feature type="transmembrane region" description="Helical" evidence="6">
    <location>
        <begin position="100"/>
        <end position="119"/>
    </location>
</feature>
<dbReference type="InterPro" id="IPR012506">
    <property type="entry name" value="TMEM86B-like"/>
</dbReference>
<evidence type="ECO:0000313" key="7">
    <source>
        <dbReference type="EMBL" id="GAA4235562.1"/>
    </source>
</evidence>
<feature type="transmembrane region" description="Helical" evidence="6">
    <location>
        <begin position="69"/>
        <end position="88"/>
    </location>
</feature>
<evidence type="ECO:0000256" key="1">
    <source>
        <dbReference type="ARBA" id="ARBA00004141"/>
    </source>
</evidence>
<evidence type="ECO:0000256" key="3">
    <source>
        <dbReference type="ARBA" id="ARBA00022692"/>
    </source>
</evidence>
<gene>
    <name evidence="7" type="ORF">GCM10022291_17800</name>
</gene>
<keyword evidence="3 6" id="KW-0812">Transmembrane</keyword>
<feature type="transmembrane region" description="Helical" evidence="6">
    <location>
        <begin position="46"/>
        <end position="63"/>
    </location>
</feature>
<feature type="transmembrane region" description="Helical" evidence="6">
    <location>
        <begin position="16"/>
        <end position="34"/>
    </location>
</feature>
<feature type="transmembrane region" description="Helical" evidence="6">
    <location>
        <begin position="154"/>
        <end position="174"/>
    </location>
</feature>
<dbReference type="EMBL" id="BAABCA010000003">
    <property type="protein sequence ID" value="GAA4235562.1"/>
    <property type="molecule type" value="Genomic_DNA"/>
</dbReference>
<keyword evidence="8" id="KW-1185">Reference proteome</keyword>
<evidence type="ECO:0000256" key="2">
    <source>
        <dbReference type="ARBA" id="ARBA00007375"/>
    </source>
</evidence>
<dbReference type="PANTHER" id="PTHR31885">
    <property type="entry name" value="GH04784P"/>
    <property type="match status" value="1"/>
</dbReference>
<name>A0ABP8C8F0_9FLAO</name>
<evidence type="ECO:0000256" key="4">
    <source>
        <dbReference type="ARBA" id="ARBA00022989"/>
    </source>
</evidence>
<evidence type="ECO:0000313" key="8">
    <source>
        <dbReference type="Proteomes" id="UP001501496"/>
    </source>
</evidence>
<accession>A0ABP8C8F0</accession>
<keyword evidence="4 6" id="KW-1133">Transmembrane helix</keyword>
<keyword evidence="5 6" id="KW-0472">Membrane</keyword>
<evidence type="ECO:0008006" key="9">
    <source>
        <dbReference type="Google" id="ProtNLM"/>
    </source>
</evidence>
<comment type="similarity">
    <text evidence="2">Belongs to the TMEM86 family.</text>
</comment>
<dbReference type="Pfam" id="PF07947">
    <property type="entry name" value="YhhN"/>
    <property type="match status" value="1"/>
</dbReference>
<dbReference type="Proteomes" id="UP001501496">
    <property type="component" value="Unassembled WGS sequence"/>
</dbReference>
<protein>
    <recommendedName>
        <fullName evidence="9">YhhN-like protein</fullName>
    </recommendedName>
</protein>
<feature type="transmembrane region" description="Helical" evidence="6">
    <location>
        <begin position="186"/>
        <end position="204"/>
    </location>
</feature>
<proteinExistence type="inferred from homology"/>
<reference evidence="8" key="1">
    <citation type="journal article" date="2019" name="Int. J. Syst. Evol. Microbiol.">
        <title>The Global Catalogue of Microorganisms (GCM) 10K type strain sequencing project: providing services to taxonomists for standard genome sequencing and annotation.</title>
        <authorList>
            <consortium name="The Broad Institute Genomics Platform"/>
            <consortium name="The Broad Institute Genome Sequencing Center for Infectious Disease"/>
            <person name="Wu L."/>
            <person name="Ma J."/>
        </authorList>
    </citation>
    <scope>NUCLEOTIDE SEQUENCE [LARGE SCALE GENOMIC DNA]</scope>
    <source>
        <strain evidence="8">JCM 17630</strain>
    </source>
</reference>
<sequence length="221" mass="25822">MILIDSYVKIYLELGFVRYFTKLPITVLLILYYLYNNSELLRLKRVFMLIALSLFLLGDFFFIKEEQVMFFSLAMACFILAKVFYILNFSNKRDFKLGKLLPLLSLSLVYGYLVMYFILPNLNTFYIPVLIYCFVELMVLIFAFLRQGNVDRKSFIFVFVGVIIAFFSDAITAIDTFNSPNFFYENSALMLLYGLSQYLIVIGVTEAVKLKNEDVIDARFL</sequence>
<comment type="caution">
    <text evidence="7">The sequence shown here is derived from an EMBL/GenBank/DDBJ whole genome shotgun (WGS) entry which is preliminary data.</text>
</comment>